<protein>
    <recommendedName>
        <fullName evidence="2">YdbS-like PH domain-containing protein</fullName>
    </recommendedName>
</protein>
<accession>A0A1S1U009</accession>
<organism evidence="3 4">
    <name type="scientific">Janthinobacterium lividum</name>
    <dbReference type="NCBI Taxonomy" id="29581"/>
    <lineage>
        <taxon>Bacteria</taxon>
        <taxon>Pseudomonadati</taxon>
        <taxon>Pseudomonadota</taxon>
        <taxon>Betaproteobacteria</taxon>
        <taxon>Burkholderiales</taxon>
        <taxon>Oxalobacteraceae</taxon>
        <taxon>Janthinobacterium</taxon>
    </lineage>
</organism>
<dbReference type="Proteomes" id="UP000179840">
    <property type="component" value="Unassembled WGS sequence"/>
</dbReference>
<proteinExistence type="predicted"/>
<geneLocation type="plasmid" evidence="3">
    <name>pMEG01</name>
</geneLocation>
<keyword evidence="1" id="KW-0812">Transmembrane</keyword>
<keyword evidence="1" id="KW-1133">Transmembrane helix</keyword>
<dbReference type="PANTHER" id="PTHR37938:SF1">
    <property type="entry name" value="BLL0215 PROTEIN"/>
    <property type="match status" value="1"/>
</dbReference>
<evidence type="ECO:0000313" key="3">
    <source>
        <dbReference type="EMBL" id="OHV93832.1"/>
    </source>
</evidence>
<dbReference type="EMBL" id="LFKP01000016">
    <property type="protein sequence ID" value="OHV93832.1"/>
    <property type="molecule type" value="Genomic_DNA"/>
</dbReference>
<sequence length="149" mass="16881">MEPPFASAAKALPESTPIWKATEGQIVNARWMFLSLVGFWLLVPVLWTAWRMIRTACHTYTLTTQRLRERSGVLAVQVDELELYRVKDIAVHQPFGQRLLGRGQIVLLTSDRSTPRVVLNAIPAPAKVADLIRAHVERCRVQKGVREID</sequence>
<keyword evidence="3" id="KW-0614">Plasmid</keyword>
<dbReference type="AlphaFoldDB" id="A0A1S1U009"/>
<gene>
    <name evidence="3" type="ORF">AKG95_28740</name>
</gene>
<keyword evidence="1" id="KW-0472">Membrane</keyword>
<dbReference type="Pfam" id="PF03703">
    <property type="entry name" value="bPH_2"/>
    <property type="match status" value="1"/>
</dbReference>
<dbReference type="PANTHER" id="PTHR37938">
    <property type="entry name" value="BLL0215 PROTEIN"/>
    <property type="match status" value="1"/>
</dbReference>
<reference evidence="3 4" key="1">
    <citation type="submission" date="2015-06" db="EMBL/GenBank/DDBJ databases">
        <title>Draft genome sequencing of a biphenyl-degrading bacterium, Janthinobacterium lividum MEG1.</title>
        <authorList>
            <person name="Shimodaira J."/>
            <person name="Hatta T."/>
        </authorList>
    </citation>
    <scope>NUCLEOTIDE SEQUENCE [LARGE SCALE GENOMIC DNA]</scope>
    <source>
        <strain evidence="3 4">MEG1</strain>
        <plasmid evidence="3">pMEG01</plasmid>
    </source>
</reference>
<evidence type="ECO:0000313" key="4">
    <source>
        <dbReference type="Proteomes" id="UP000179840"/>
    </source>
</evidence>
<evidence type="ECO:0000256" key="1">
    <source>
        <dbReference type="SAM" id="Phobius"/>
    </source>
</evidence>
<feature type="domain" description="YdbS-like PH" evidence="2">
    <location>
        <begin position="58"/>
        <end position="132"/>
    </location>
</feature>
<feature type="transmembrane region" description="Helical" evidence="1">
    <location>
        <begin position="31"/>
        <end position="50"/>
    </location>
</feature>
<evidence type="ECO:0000259" key="2">
    <source>
        <dbReference type="Pfam" id="PF03703"/>
    </source>
</evidence>
<comment type="caution">
    <text evidence="3">The sequence shown here is derived from an EMBL/GenBank/DDBJ whole genome shotgun (WGS) entry which is preliminary data.</text>
</comment>
<name>A0A1S1U009_9BURK</name>
<dbReference type="InterPro" id="IPR005182">
    <property type="entry name" value="YdbS-like_PH"/>
</dbReference>